<reference evidence="3" key="1">
    <citation type="journal article" date="2019" name="Int. J. Syst. Evol. Microbiol.">
        <title>The Global Catalogue of Microorganisms (GCM) 10K type strain sequencing project: providing services to taxonomists for standard genome sequencing and annotation.</title>
        <authorList>
            <consortium name="The Broad Institute Genomics Platform"/>
            <consortium name="The Broad Institute Genome Sequencing Center for Infectious Disease"/>
            <person name="Wu L."/>
            <person name="Ma J."/>
        </authorList>
    </citation>
    <scope>NUCLEOTIDE SEQUENCE [LARGE SCALE GENOMIC DNA]</scope>
    <source>
        <strain evidence="3">JCM 12389</strain>
    </source>
</reference>
<comment type="caution">
    <text evidence="2">The sequence shown here is derived from an EMBL/GenBank/DDBJ whole genome shotgun (WGS) entry which is preliminary data.</text>
</comment>
<dbReference type="InterPro" id="IPR000182">
    <property type="entry name" value="GNAT_dom"/>
</dbReference>
<dbReference type="InterPro" id="IPR027365">
    <property type="entry name" value="GNAT_acetyltra_YdfB-like"/>
</dbReference>
<organism evidence="2 3">
    <name type="scientific">Salinibacillus aidingensis</name>
    <dbReference type="NCBI Taxonomy" id="237684"/>
    <lineage>
        <taxon>Bacteria</taxon>
        <taxon>Bacillati</taxon>
        <taxon>Bacillota</taxon>
        <taxon>Bacilli</taxon>
        <taxon>Bacillales</taxon>
        <taxon>Bacillaceae</taxon>
        <taxon>Salinibacillus</taxon>
    </lineage>
</organism>
<evidence type="ECO:0000313" key="2">
    <source>
        <dbReference type="EMBL" id="GAA0479820.1"/>
    </source>
</evidence>
<dbReference type="Pfam" id="PF12746">
    <property type="entry name" value="GNAT_acetyltran"/>
    <property type="match status" value="1"/>
</dbReference>
<proteinExistence type="predicted"/>
<dbReference type="EMBL" id="BAAADO010000001">
    <property type="protein sequence ID" value="GAA0479820.1"/>
    <property type="molecule type" value="Genomic_DNA"/>
</dbReference>
<evidence type="ECO:0000313" key="3">
    <source>
        <dbReference type="Proteomes" id="UP001500880"/>
    </source>
</evidence>
<name>A0ABP3KH84_9BACI</name>
<dbReference type="SUPFAM" id="SSF55729">
    <property type="entry name" value="Acyl-CoA N-acyltransferases (Nat)"/>
    <property type="match status" value="1"/>
</dbReference>
<dbReference type="RefSeq" id="WP_343836225.1">
    <property type="nucleotide sequence ID" value="NZ_BAAADO010000001.1"/>
</dbReference>
<dbReference type="PROSITE" id="PS51186">
    <property type="entry name" value="GNAT"/>
    <property type="match status" value="1"/>
</dbReference>
<sequence>MIRELSKADLHACMEFIKKSPAENLFLIGDLEAYGVEEDFQDVWGDFDEQGYFRAVLLRYRQNYIIYAPDSFDRQGIAAIIDQDKREEKMVSGISTIVHQVLSHLTHKPEKVRETYYAKCESLNDIQIPDVQVKKSEIPDIPRIVELHRNIADFTNRDPEGESIRKNMEEGVSRTFYIEDREKMVSSAMTTAENSLSAMIIGVCTLEEYKKRGYASACMTALCKELLSEGKHLCLFYDNPEAGKIYKRLGFHDIGKWVMSEFR</sequence>
<dbReference type="Gene3D" id="3.40.630.30">
    <property type="match status" value="1"/>
</dbReference>
<feature type="domain" description="N-acetyltransferase" evidence="1">
    <location>
        <begin position="131"/>
        <end position="263"/>
    </location>
</feature>
<keyword evidence="3" id="KW-1185">Reference proteome</keyword>
<gene>
    <name evidence="2" type="ORF">GCM10008986_00320</name>
</gene>
<dbReference type="Proteomes" id="UP001500880">
    <property type="component" value="Unassembled WGS sequence"/>
</dbReference>
<accession>A0ABP3KH84</accession>
<protein>
    <submittedName>
        <fullName evidence="2">GNAT family N-acetyltransferase</fullName>
    </submittedName>
</protein>
<dbReference type="InterPro" id="IPR016181">
    <property type="entry name" value="Acyl_CoA_acyltransferase"/>
</dbReference>
<evidence type="ECO:0000259" key="1">
    <source>
        <dbReference type="PROSITE" id="PS51186"/>
    </source>
</evidence>